<keyword evidence="3" id="KW-1185">Reference proteome</keyword>
<organism evidence="2 3">
    <name type="scientific">Mytilus galloprovincialis</name>
    <name type="common">Mediterranean mussel</name>
    <dbReference type="NCBI Taxonomy" id="29158"/>
    <lineage>
        <taxon>Eukaryota</taxon>
        <taxon>Metazoa</taxon>
        <taxon>Spiralia</taxon>
        <taxon>Lophotrochozoa</taxon>
        <taxon>Mollusca</taxon>
        <taxon>Bivalvia</taxon>
        <taxon>Autobranchia</taxon>
        <taxon>Pteriomorphia</taxon>
        <taxon>Mytilida</taxon>
        <taxon>Mytiloidea</taxon>
        <taxon>Mytilidae</taxon>
        <taxon>Mytilinae</taxon>
        <taxon>Mytilus</taxon>
    </lineage>
</organism>
<protein>
    <recommendedName>
        <fullName evidence="1">BEN domain-containing protein</fullName>
    </recommendedName>
</protein>
<dbReference type="Proteomes" id="UP000596742">
    <property type="component" value="Unassembled WGS sequence"/>
</dbReference>
<dbReference type="PROSITE" id="PS51457">
    <property type="entry name" value="BEN"/>
    <property type="match status" value="1"/>
</dbReference>
<evidence type="ECO:0000313" key="3">
    <source>
        <dbReference type="Proteomes" id="UP000596742"/>
    </source>
</evidence>
<dbReference type="Gene3D" id="1.10.10.2590">
    <property type="entry name" value="BEN domain"/>
    <property type="match status" value="1"/>
</dbReference>
<dbReference type="Pfam" id="PF05225">
    <property type="entry name" value="HTH_psq"/>
    <property type="match status" value="1"/>
</dbReference>
<reference evidence="2" key="1">
    <citation type="submission" date="2018-11" db="EMBL/GenBank/DDBJ databases">
        <authorList>
            <person name="Alioto T."/>
            <person name="Alioto T."/>
        </authorList>
    </citation>
    <scope>NUCLEOTIDE SEQUENCE</scope>
</reference>
<dbReference type="SMART" id="SM01025">
    <property type="entry name" value="BEN"/>
    <property type="match status" value="1"/>
</dbReference>
<evidence type="ECO:0000259" key="1">
    <source>
        <dbReference type="PROSITE" id="PS51457"/>
    </source>
</evidence>
<dbReference type="Gene3D" id="1.10.260.40">
    <property type="entry name" value="lambda repressor-like DNA-binding domains"/>
    <property type="match status" value="1"/>
</dbReference>
<comment type="caution">
    <text evidence="2">The sequence shown here is derived from an EMBL/GenBank/DDBJ whole genome shotgun (WGS) entry which is preliminary data.</text>
</comment>
<dbReference type="InterPro" id="IPR010982">
    <property type="entry name" value="Lambda_DNA-bd_dom_sf"/>
</dbReference>
<feature type="domain" description="BEN" evidence="1">
    <location>
        <begin position="162"/>
        <end position="262"/>
    </location>
</feature>
<dbReference type="AlphaFoldDB" id="A0A8B6F279"/>
<dbReference type="InterPro" id="IPR018379">
    <property type="entry name" value="BEN_domain"/>
</dbReference>
<accession>A0A8B6F279</accession>
<dbReference type="EMBL" id="UYJE01006149">
    <property type="protein sequence ID" value="VDI43391.1"/>
    <property type="molecule type" value="Genomic_DNA"/>
</dbReference>
<evidence type="ECO:0000313" key="2">
    <source>
        <dbReference type="EMBL" id="VDI43391.1"/>
    </source>
</evidence>
<dbReference type="OrthoDB" id="6077919at2759"/>
<gene>
    <name evidence="2" type="ORF">MGAL_10B008181</name>
</gene>
<dbReference type="GO" id="GO:0003677">
    <property type="term" value="F:DNA binding"/>
    <property type="evidence" value="ECO:0007669"/>
    <property type="project" value="InterPro"/>
</dbReference>
<name>A0A8B6F279_MYTGA</name>
<sequence length="274" mass="30862">MKLVKISSVSSKNCFGRTSYRGRNVPNNIEEAILSVTSGKLNQSQAAQKYGVTQPTISQMSQGRADSMFEFRLKKHTQYIPENLEKAVEAVLSALVKKRPRTKHKMYSRENLEKALEAVMSGRFSAVPGRLRTTLESVLHSGTDDMTEQSIKEGDQVELHQNTGVYCNLWQLNKICQASVKEPSKMIRCLLELYFDDQYLADHCAKGRLPFGSSNPADSRPAIDSVVLGAIKGFVCDKFPSVSESMFHQLVNSKCSDSRKRCKSRIRRLQKYLT</sequence>
<dbReference type="InterPro" id="IPR007889">
    <property type="entry name" value="HTH_Psq"/>
</dbReference>
<proteinExistence type="predicted"/>